<sequence length="98" mass="11264">MVFFSLGGQGKAFAFVSWSCLLTSPCLVWLIMMWMEMAIMETKTGDGDWKGRRWLLIPFSRWLLREKATQAPSNGGGRKTREILHKSPVSRLKRSMIN</sequence>
<keyword evidence="1" id="KW-1133">Transmembrane helix</keyword>
<dbReference type="AlphaFoldDB" id="A0A6A5XC38"/>
<protein>
    <submittedName>
        <fullName evidence="2">Uncharacterized protein</fullName>
    </submittedName>
</protein>
<organism evidence="2 3">
    <name type="scientific">Aaosphaeria arxii CBS 175.79</name>
    <dbReference type="NCBI Taxonomy" id="1450172"/>
    <lineage>
        <taxon>Eukaryota</taxon>
        <taxon>Fungi</taxon>
        <taxon>Dikarya</taxon>
        <taxon>Ascomycota</taxon>
        <taxon>Pezizomycotina</taxon>
        <taxon>Dothideomycetes</taxon>
        <taxon>Pleosporomycetidae</taxon>
        <taxon>Pleosporales</taxon>
        <taxon>Pleosporales incertae sedis</taxon>
        <taxon>Aaosphaeria</taxon>
    </lineage>
</organism>
<name>A0A6A5XC38_9PLEO</name>
<keyword evidence="1" id="KW-0472">Membrane</keyword>
<accession>A0A6A5XC38</accession>
<keyword evidence="1" id="KW-0812">Transmembrane</keyword>
<dbReference type="EMBL" id="ML978076">
    <property type="protein sequence ID" value="KAF2010386.1"/>
    <property type="molecule type" value="Genomic_DNA"/>
</dbReference>
<dbReference type="GeneID" id="54286642"/>
<evidence type="ECO:0000313" key="3">
    <source>
        <dbReference type="Proteomes" id="UP000799778"/>
    </source>
</evidence>
<gene>
    <name evidence="2" type="ORF">BU24DRAFT_427516</name>
</gene>
<feature type="transmembrane region" description="Helical" evidence="1">
    <location>
        <begin position="12"/>
        <end position="34"/>
    </location>
</feature>
<dbReference type="Proteomes" id="UP000799778">
    <property type="component" value="Unassembled WGS sequence"/>
</dbReference>
<evidence type="ECO:0000313" key="2">
    <source>
        <dbReference type="EMBL" id="KAF2010386.1"/>
    </source>
</evidence>
<evidence type="ECO:0000256" key="1">
    <source>
        <dbReference type="SAM" id="Phobius"/>
    </source>
</evidence>
<keyword evidence="3" id="KW-1185">Reference proteome</keyword>
<reference evidence="2" key="1">
    <citation type="journal article" date="2020" name="Stud. Mycol.">
        <title>101 Dothideomycetes genomes: a test case for predicting lifestyles and emergence of pathogens.</title>
        <authorList>
            <person name="Haridas S."/>
            <person name="Albert R."/>
            <person name="Binder M."/>
            <person name="Bloem J."/>
            <person name="Labutti K."/>
            <person name="Salamov A."/>
            <person name="Andreopoulos B."/>
            <person name="Baker S."/>
            <person name="Barry K."/>
            <person name="Bills G."/>
            <person name="Bluhm B."/>
            <person name="Cannon C."/>
            <person name="Castanera R."/>
            <person name="Culley D."/>
            <person name="Daum C."/>
            <person name="Ezra D."/>
            <person name="Gonzalez J."/>
            <person name="Henrissat B."/>
            <person name="Kuo A."/>
            <person name="Liang C."/>
            <person name="Lipzen A."/>
            <person name="Lutzoni F."/>
            <person name="Magnuson J."/>
            <person name="Mondo S."/>
            <person name="Nolan M."/>
            <person name="Ohm R."/>
            <person name="Pangilinan J."/>
            <person name="Park H.-J."/>
            <person name="Ramirez L."/>
            <person name="Alfaro M."/>
            <person name="Sun H."/>
            <person name="Tritt A."/>
            <person name="Yoshinaga Y."/>
            <person name="Zwiers L.-H."/>
            <person name="Turgeon B."/>
            <person name="Goodwin S."/>
            <person name="Spatafora J."/>
            <person name="Crous P."/>
            <person name="Grigoriev I."/>
        </authorList>
    </citation>
    <scope>NUCLEOTIDE SEQUENCE</scope>
    <source>
        <strain evidence="2">CBS 175.79</strain>
    </source>
</reference>
<proteinExistence type="predicted"/>
<dbReference type="RefSeq" id="XP_033378725.1">
    <property type="nucleotide sequence ID" value="XM_033529245.1"/>
</dbReference>